<keyword evidence="2" id="KW-1185">Reference proteome</keyword>
<evidence type="ECO:0000313" key="1">
    <source>
        <dbReference type="EMBL" id="KAH6936362.1"/>
    </source>
</evidence>
<organism evidence="1 2">
    <name type="scientific">Hyalomma asiaticum</name>
    <name type="common">Tick</name>
    <dbReference type="NCBI Taxonomy" id="266040"/>
    <lineage>
        <taxon>Eukaryota</taxon>
        <taxon>Metazoa</taxon>
        <taxon>Ecdysozoa</taxon>
        <taxon>Arthropoda</taxon>
        <taxon>Chelicerata</taxon>
        <taxon>Arachnida</taxon>
        <taxon>Acari</taxon>
        <taxon>Parasitiformes</taxon>
        <taxon>Ixodida</taxon>
        <taxon>Ixodoidea</taxon>
        <taxon>Ixodidae</taxon>
        <taxon>Hyalomminae</taxon>
        <taxon>Hyalomma</taxon>
    </lineage>
</organism>
<reference evidence="1" key="1">
    <citation type="submission" date="2020-05" db="EMBL/GenBank/DDBJ databases">
        <title>Large-scale comparative analyses of tick genomes elucidate their genetic diversity and vector capacities.</title>
        <authorList>
            <person name="Jia N."/>
            <person name="Wang J."/>
            <person name="Shi W."/>
            <person name="Du L."/>
            <person name="Sun Y."/>
            <person name="Zhan W."/>
            <person name="Jiang J."/>
            <person name="Wang Q."/>
            <person name="Zhang B."/>
            <person name="Ji P."/>
            <person name="Sakyi L.B."/>
            <person name="Cui X."/>
            <person name="Yuan T."/>
            <person name="Jiang B."/>
            <person name="Yang W."/>
            <person name="Lam T.T.-Y."/>
            <person name="Chang Q."/>
            <person name="Ding S."/>
            <person name="Wang X."/>
            <person name="Zhu J."/>
            <person name="Ruan X."/>
            <person name="Zhao L."/>
            <person name="Wei J."/>
            <person name="Que T."/>
            <person name="Du C."/>
            <person name="Cheng J."/>
            <person name="Dai P."/>
            <person name="Han X."/>
            <person name="Huang E."/>
            <person name="Gao Y."/>
            <person name="Liu J."/>
            <person name="Shao H."/>
            <person name="Ye R."/>
            <person name="Li L."/>
            <person name="Wei W."/>
            <person name="Wang X."/>
            <person name="Wang C."/>
            <person name="Yang T."/>
            <person name="Huo Q."/>
            <person name="Li W."/>
            <person name="Guo W."/>
            <person name="Chen H."/>
            <person name="Zhou L."/>
            <person name="Ni X."/>
            <person name="Tian J."/>
            <person name="Zhou Y."/>
            <person name="Sheng Y."/>
            <person name="Liu T."/>
            <person name="Pan Y."/>
            <person name="Xia L."/>
            <person name="Li J."/>
            <person name="Zhao F."/>
            <person name="Cao W."/>
        </authorList>
    </citation>
    <scope>NUCLEOTIDE SEQUENCE</scope>
    <source>
        <strain evidence="1">Hyas-2018</strain>
    </source>
</reference>
<dbReference type="EMBL" id="CM023483">
    <property type="protein sequence ID" value="KAH6936362.1"/>
    <property type="molecule type" value="Genomic_DNA"/>
</dbReference>
<proteinExistence type="predicted"/>
<dbReference type="Proteomes" id="UP000821845">
    <property type="component" value="Chromosome 3"/>
</dbReference>
<name>A0ACB7SMD8_HYAAI</name>
<gene>
    <name evidence="1" type="ORF">HPB50_016355</name>
</gene>
<evidence type="ECO:0000313" key="2">
    <source>
        <dbReference type="Proteomes" id="UP000821845"/>
    </source>
</evidence>
<sequence length="242" mass="27345">MMRSREKAPRGPERAERARLSRGSEGRRVKERAARMAADSSPGASAEPHRRQSVVAHPPDRLVSSPPRHEWRSLPRSRPGRRRPRAPETAEPQASARLIGSDRPAARKHACTECASASHRTARETLARQCLRYEGRATPFTIRDARQEAAEKRSPRRAAPVPSRNRSCTGPRQLTGPAVKQCARRTTRPYQLRRPTPFLRYSNLALRIHTYSLSSGRSANSRSCRRQKPCGRRRPCDQLGDR</sequence>
<comment type="caution">
    <text evidence="1">The sequence shown here is derived from an EMBL/GenBank/DDBJ whole genome shotgun (WGS) entry which is preliminary data.</text>
</comment>
<accession>A0ACB7SMD8</accession>
<protein>
    <submittedName>
        <fullName evidence="1">Uncharacterized protein</fullName>
    </submittedName>
</protein>